<evidence type="ECO:0000313" key="2">
    <source>
        <dbReference type="EMBL" id="MPC99907.1"/>
    </source>
</evidence>
<feature type="region of interest" description="Disordered" evidence="1">
    <location>
        <begin position="65"/>
        <end position="89"/>
    </location>
</feature>
<dbReference type="Proteomes" id="UP000324222">
    <property type="component" value="Unassembled WGS sequence"/>
</dbReference>
<reference evidence="2 3" key="1">
    <citation type="submission" date="2019-05" db="EMBL/GenBank/DDBJ databases">
        <title>Another draft genome of Portunus trituberculatus and its Hox gene families provides insights of decapod evolution.</title>
        <authorList>
            <person name="Jeong J.-H."/>
            <person name="Song I."/>
            <person name="Kim S."/>
            <person name="Choi T."/>
            <person name="Kim D."/>
            <person name="Ryu S."/>
            <person name="Kim W."/>
        </authorList>
    </citation>
    <scope>NUCLEOTIDE SEQUENCE [LARGE SCALE GENOMIC DNA]</scope>
    <source>
        <tissue evidence="2">Muscle</tissue>
    </source>
</reference>
<feature type="compositionally biased region" description="Low complexity" evidence="1">
    <location>
        <begin position="78"/>
        <end position="89"/>
    </location>
</feature>
<name>A0A5B7K3K4_PORTR</name>
<organism evidence="2 3">
    <name type="scientific">Portunus trituberculatus</name>
    <name type="common">Swimming crab</name>
    <name type="synonym">Neptunus trituberculatus</name>
    <dbReference type="NCBI Taxonomy" id="210409"/>
    <lineage>
        <taxon>Eukaryota</taxon>
        <taxon>Metazoa</taxon>
        <taxon>Ecdysozoa</taxon>
        <taxon>Arthropoda</taxon>
        <taxon>Crustacea</taxon>
        <taxon>Multicrustacea</taxon>
        <taxon>Malacostraca</taxon>
        <taxon>Eumalacostraca</taxon>
        <taxon>Eucarida</taxon>
        <taxon>Decapoda</taxon>
        <taxon>Pleocyemata</taxon>
        <taxon>Brachyura</taxon>
        <taxon>Eubrachyura</taxon>
        <taxon>Portunoidea</taxon>
        <taxon>Portunidae</taxon>
        <taxon>Portuninae</taxon>
        <taxon>Portunus</taxon>
    </lineage>
</organism>
<sequence length="89" mass="9468">MESEVGSGREREREGEKEVCWQRWGEAEARCGNGGGGGGGGGAGQMDSLRLRFCNSSGLWALRQPTCAPRPSPPARAPGPSTARWRPVL</sequence>
<evidence type="ECO:0000256" key="1">
    <source>
        <dbReference type="SAM" id="MobiDB-lite"/>
    </source>
</evidence>
<keyword evidence="3" id="KW-1185">Reference proteome</keyword>
<comment type="caution">
    <text evidence="2">The sequence shown here is derived from an EMBL/GenBank/DDBJ whole genome shotgun (WGS) entry which is preliminary data.</text>
</comment>
<proteinExistence type="predicted"/>
<accession>A0A5B7K3K4</accession>
<evidence type="ECO:0000313" key="3">
    <source>
        <dbReference type="Proteomes" id="UP000324222"/>
    </source>
</evidence>
<dbReference type="AlphaFoldDB" id="A0A5B7K3K4"/>
<dbReference type="EMBL" id="VSRR010120494">
    <property type="protein sequence ID" value="MPC99907.1"/>
    <property type="molecule type" value="Genomic_DNA"/>
</dbReference>
<protein>
    <submittedName>
        <fullName evidence="2">Uncharacterized protein</fullName>
    </submittedName>
</protein>
<feature type="compositionally biased region" description="Pro residues" evidence="1">
    <location>
        <begin position="68"/>
        <end position="77"/>
    </location>
</feature>
<gene>
    <name evidence="2" type="ORF">E2C01_095353</name>
</gene>